<sequence>MSKLRITVCRDCCCGTVKKHPTVDHGYQLARLRVVAAEVGATVRVAECLDTCETSNVVVVQAKGGKPVWLGFVLSDEAVDDIEAWLKAGGPGVAPLSDTLELHRITPPGQRKAQ</sequence>
<dbReference type="RefSeq" id="WP_091372203.1">
    <property type="nucleotide sequence ID" value="NZ_FNDV01000002.1"/>
</dbReference>
<dbReference type="AlphaFoldDB" id="A0A1H0K5F6"/>
<proteinExistence type="predicted"/>
<reference evidence="2" key="1">
    <citation type="submission" date="2016-10" db="EMBL/GenBank/DDBJ databases">
        <authorList>
            <person name="Varghese N."/>
            <person name="Submissions S."/>
        </authorList>
    </citation>
    <scope>NUCLEOTIDE SEQUENCE [LARGE SCALE GENOMIC DNA]</scope>
    <source>
        <strain evidence="2">IBRC-M 10655</strain>
    </source>
</reference>
<evidence type="ECO:0008006" key="3">
    <source>
        <dbReference type="Google" id="ProtNLM"/>
    </source>
</evidence>
<dbReference type="Proteomes" id="UP000199651">
    <property type="component" value="Unassembled WGS sequence"/>
</dbReference>
<evidence type="ECO:0000313" key="2">
    <source>
        <dbReference type="Proteomes" id="UP000199651"/>
    </source>
</evidence>
<dbReference type="EMBL" id="FNJB01000003">
    <property type="protein sequence ID" value="SDO51235.1"/>
    <property type="molecule type" value="Genomic_DNA"/>
</dbReference>
<organism evidence="1 2">
    <name type="scientific">Actinokineospora alba</name>
    <dbReference type="NCBI Taxonomy" id="504798"/>
    <lineage>
        <taxon>Bacteria</taxon>
        <taxon>Bacillati</taxon>
        <taxon>Actinomycetota</taxon>
        <taxon>Actinomycetes</taxon>
        <taxon>Pseudonocardiales</taxon>
        <taxon>Pseudonocardiaceae</taxon>
        <taxon>Actinokineospora</taxon>
    </lineage>
</organism>
<dbReference type="OrthoDB" id="3295094at2"/>
<protein>
    <recommendedName>
        <fullName evidence="3">(2Fe-2S) ferredoxin</fullName>
    </recommendedName>
</protein>
<evidence type="ECO:0000313" key="1">
    <source>
        <dbReference type="EMBL" id="SDO51235.1"/>
    </source>
</evidence>
<gene>
    <name evidence="1" type="ORF">SAMN05192558_103348</name>
</gene>
<dbReference type="STRING" id="504798.SAMN05421871_102701"/>
<name>A0A1H0K5F6_9PSEU</name>
<keyword evidence="2" id="KW-1185">Reference proteome</keyword>
<accession>A0A1H0K5F6</accession>